<dbReference type="EMBL" id="KE346372">
    <property type="protein sequence ID" value="KJE96767.1"/>
    <property type="molecule type" value="Genomic_DNA"/>
</dbReference>
<evidence type="ECO:0000313" key="7">
    <source>
        <dbReference type="Proteomes" id="UP000008743"/>
    </source>
</evidence>
<dbReference type="GO" id="GO:0008081">
    <property type="term" value="F:phosphoric diester hydrolase activity"/>
    <property type="evidence" value="ECO:0007669"/>
    <property type="project" value="TreeGrafter"/>
</dbReference>
<keyword evidence="4" id="KW-0732">Signal</keyword>
<evidence type="ECO:0000256" key="1">
    <source>
        <dbReference type="ARBA" id="ARBA00022801"/>
    </source>
</evidence>
<dbReference type="OrthoDB" id="282973at2759"/>
<feature type="region of interest" description="Disordered" evidence="3">
    <location>
        <begin position="205"/>
        <end position="354"/>
    </location>
</feature>
<feature type="compositionally biased region" description="Low complexity" evidence="3">
    <location>
        <begin position="268"/>
        <end position="295"/>
    </location>
</feature>
<keyword evidence="2" id="KW-0325">Glycoprotein</keyword>
<feature type="compositionally biased region" description="Low complexity" evidence="3">
    <location>
        <begin position="327"/>
        <end position="338"/>
    </location>
</feature>
<gene>
    <name evidence="6" type="ORF">CAOG_010049</name>
</gene>
<dbReference type="PANTHER" id="PTHR10340">
    <property type="entry name" value="SPHINGOMYELIN PHOSPHODIESTERASE"/>
    <property type="match status" value="1"/>
</dbReference>
<organism evidence="6 7">
    <name type="scientific">Capsaspora owczarzaki (strain ATCC 30864)</name>
    <dbReference type="NCBI Taxonomy" id="595528"/>
    <lineage>
        <taxon>Eukaryota</taxon>
        <taxon>Filasterea</taxon>
        <taxon>Capsaspora</taxon>
    </lineage>
</organism>
<keyword evidence="7" id="KW-1185">Reference proteome</keyword>
<sequence length="643" mass="68383">MRFRWQISALIVFLLALALCSVTESAPVHRSHRRSSEAFPGATTGGRSRPSKVGDSKDGRRAERSSFKPGRSRRAGVWDVYVQSDSAVGPIVPIVPLPSDPLLTGINSGQSLQSICTNCLNLMPVLLRLAQAPGNYSLQTSFSSVCDASLQLLGYNSKLICPGLAILYVPPADLALRTTTLTAPQICELLNYCVRFNTTIFSSFTNGTTQPPSSRGNPPVATSTGQAPPVNPTATSGLANNPSGTSLPSQSGPAPGITSATGSRGSTGAASLGNSPLASNSPPSSSSSGSSSRATTPPPSGASDDNSRLAATDTLRFSSSANTLRVSSSTETPRPSSSATGTVVINNTPPPMTPMRRYRRQVLKEASEQLAHAIRAMPTEATHSRFDTSARASFDDFPGVANIFRAKSTPRQLQQELASHRRQAPGSPTVRILHVTDVHLDLQYLNGSDATCGTYLCCHGSFGPGSAGTFGDYQCDLSIRTFNSFFAYINATFSYPGSPLPEGTAINGHIDYVLYGGDSVAHDMYNASWGRNLQMTQILARAFQKNMPGVPVIATIGNHDVYPDNLFNIATDGYILKALADVWEPWLDAPAKAAFSKYGTYSMLLRPGLRVLSFNSQYSYSVGTCISEVVFALFSLESFSNSL</sequence>
<dbReference type="Proteomes" id="UP000008743">
    <property type="component" value="Unassembled WGS sequence"/>
</dbReference>
<dbReference type="Gene3D" id="3.60.21.10">
    <property type="match status" value="1"/>
</dbReference>
<evidence type="ECO:0000256" key="4">
    <source>
        <dbReference type="SAM" id="SignalP"/>
    </source>
</evidence>
<evidence type="ECO:0000259" key="5">
    <source>
        <dbReference type="Pfam" id="PF00149"/>
    </source>
</evidence>
<evidence type="ECO:0000313" key="6">
    <source>
        <dbReference type="EMBL" id="KJE96767.1"/>
    </source>
</evidence>
<name>A0A0D2VYG9_CAPO3</name>
<evidence type="ECO:0000256" key="3">
    <source>
        <dbReference type="SAM" id="MobiDB-lite"/>
    </source>
</evidence>
<dbReference type="Pfam" id="PF00149">
    <property type="entry name" value="Metallophos"/>
    <property type="match status" value="1"/>
</dbReference>
<dbReference type="eggNOG" id="KOG3770">
    <property type="taxonomic scope" value="Eukaryota"/>
</dbReference>
<feature type="compositionally biased region" description="Polar residues" evidence="3">
    <location>
        <begin position="315"/>
        <end position="326"/>
    </location>
</feature>
<protein>
    <recommendedName>
        <fullName evidence="5">Calcineurin-like phosphoesterase domain-containing protein</fullName>
    </recommendedName>
</protein>
<feature type="signal peptide" evidence="4">
    <location>
        <begin position="1"/>
        <end position="25"/>
    </location>
</feature>
<feature type="compositionally biased region" description="Polar residues" evidence="3">
    <location>
        <begin position="205"/>
        <end position="266"/>
    </location>
</feature>
<proteinExistence type="predicted"/>
<dbReference type="STRING" id="595528.A0A0D2VYG9"/>
<dbReference type="InParanoid" id="A0A0D2VYG9"/>
<dbReference type="InterPro" id="IPR029052">
    <property type="entry name" value="Metallo-depent_PP-like"/>
</dbReference>
<dbReference type="InterPro" id="IPR004843">
    <property type="entry name" value="Calcineurin-like_PHP"/>
</dbReference>
<keyword evidence="1" id="KW-0378">Hydrolase</keyword>
<accession>A0A0D2VYG9</accession>
<feature type="chain" id="PRO_5002269619" description="Calcineurin-like phosphoesterase domain-containing protein" evidence="4">
    <location>
        <begin position="26"/>
        <end position="643"/>
    </location>
</feature>
<dbReference type="SUPFAM" id="SSF56300">
    <property type="entry name" value="Metallo-dependent phosphatases"/>
    <property type="match status" value="1"/>
</dbReference>
<evidence type="ECO:0000256" key="2">
    <source>
        <dbReference type="ARBA" id="ARBA00023180"/>
    </source>
</evidence>
<feature type="region of interest" description="Disordered" evidence="3">
    <location>
        <begin position="30"/>
        <end position="70"/>
    </location>
</feature>
<feature type="compositionally biased region" description="Basic and acidic residues" evidence="3">
    <location>
        <begin position="52"/>
        <end position="66"/>
    </location>
</feature>
<feature type="domain" description="Calcineurin-like phosphoesterase" evidence="5">
    <location>
        <begin position="431"/>
        <end position="571"/>
    </location>
</feature>
<dbReference type="PANTHER" id="PTHR10340:SF34">
    <property type="entry name" value="SPHINGOMYELIN PHOSPHODIESTERASE"/>
    <property type="match status" value="1"/>
</dbReference>
<reference evidence="7" key="1">
    <citation type="submission" date="2011-02" db="EMBL/GenBank/DDBJ databases">
        <title>The Genome Sequence of Capsaspora owczarzaki ATCC 30864.</title>
        <authorList>
            <person name="Russ C."/>
            <person name="Cuomo C."/>
            <person name="Burger G."/>
            <person name="Gray M.W."/>
            <person name="Holland P.W.H."/>
            <person name="King N."/>
            <person name="Lang F.B.F."/>
            <person name="Roger A.J."/>
            <person name="Ruiz-Trillo I."/>
            <person name="Young S.K."/>
            <person name="Zeng Q."/>
            <person name="Gargeya S."/>
            <person name="Alvarado L."/>
            <person name="Berlin A."/>
            <person name="Chapman S.B."/>
            <person name="Chen Z."/>
            <person name="Freedman E."/>
            <person name="Gellesch M."/>
            <person name="Goldberg J."/>
            <person name="Griggs A."/>
            <person name="Gujja S."/>
            <person name="Heilman E."/>
            <person name="Heiman D."/>
            <person name="Howarth C."/>
            <person name="Mehta T."/>
            <person name="Neiman D."/>
            <person name="Pearson M."/>
            <person name="Roberts A."/>
            <person name="Saif S."/>
            <person name="Shea T."/>
            <person name="Shenoy N."/>
            <person name="Sisk P."/>
            <person name="Stolte C."/>
            <person name="Sykes S."/>
            <person name="White J."/>
            <person name="Yandava C."/>
            <person name="Haas B."/>
            <person name="Nusbaum C."/>
            <person name="Birren B."/>
        </authorList>
    </citation>
    <scope>NUCLEOTIDE SEQUENCE</scope>
    <source>
        <strain evidence="7">ATCC 30864</strain>
    </source>
</reference>
<dbReference type="GO" id="GO:0005615">
    <property type="term" value="C:extracellular space"/>
    <property type="evidence" value="ECO:0007669"/>
    <property type="project" value="TreeGrafter"/>
</dbReference>
<dbReference type="AlphaFoldDB" id="A0A0D2VYG9"/>
<dbReference type="PhylomeDB" id="A0A0D2VYG9"/>